<reference evidence="1 2" key="1">
    <citation type="submission" date="2019-12" db="EMBL/GenBank/DDBJ databases">
        <title>Chromosome-level assembly of the Caenorhabditis remanei genome.</title>
        <authorList>
            <person name="Teterina A.A."/>
            <person name="Willis J.H."/>
            <person name="Phillips P.C."/>
        </authorList>
    </citation>
    <scope>NUCLEOTIDE SEQUENCE [LARGE SCALE GENOMIC DNA]</scope>
    <source>
        <strain evidence="1 2">PX506</strain>
        <tissue evidence="1">Whole organism</tissue>
    </source>
</reference>
<evidence type="ECO:0000313" key="2">
    <source>
        <dbReference type="Proteomes" id="UP000483820"/>
    </source>
</evidence>
<dbReference type="Pfam" id="PF07801">
    <property type="entry name" value="DUF1647"/>
    <property type="match status" value="2"/>
</dbReference>
<dbReference type="CTD" id="78776716"/>
<evidence type="ECO:0000313" key="1">
    <source>
        <dbReference type="EMBL" id="KAF1752240.1"/>
    </source>
</evidence>
<dbReference type="Proteomes" id="UP000483820">
    <property type="component" value="Chromosome V"/>
</dbReference>
<dbReference type="InterPro" id="IPR012444">
    <property type="entry name" value="DUF1647"/>
</dbReference>
<dbReference type="AlphaFoldDB" id="A0A6A5GB37"/>
<dbReference type="PANTHER" id="PTHR31389">
    <property type="entry name" value="LD39211P"/>
    <property type="match status" value="1"/>
</dbReference>
<dbReference type="GeneID" id="78776716"/>
<dbReference type="PANTHER" id="PTHR31389:SF0">
    <property type="entry name" value="ALPHA-1,6-MANNOSYL-GLYCOPROTEIN 6-BETA-N-ACETYLGLUCOSAMINYLTRANSFERASE-RELATED"/>
    <property type="match status" value="1"/>
</dbReference>
<protein>
    <submittedName>
        <fullName evidence="1">Uncharacterized protein</fullName>
    </submittedName>
</protein>
<proteinExistence type="predicted"/>
<organism evidence="1 2">
    <name type="scientific">Caenorhabditis remanei</name>
    <name type="common">Caenorhabditis vulgaris</name>
    <dbReference type="NCBI Taxonomy" id="31234"/>
    <lineage>
        <taxon>Eukaryota</taxon>
        <taxon>Metazoa</taxon>
        <taxon>Ecdysozoa</taxon>
        <taxon>Nematoda</taxon>
        <taxon>Chromadorea</taxon>
        <taxon>Rhabditida</taxon>
        <taxon>Rhabditina</taxon>
        <taxon>Rhabditomorpha</taxon>
        <taxon>Rhabditoidea</taxon>
        <taxon>Rhabditidae</taxon>
        <taxon>Peloderinae</taxon>
        <taxon>Caenorhabditis</taxon>
    </lineage>
</organism>
<dbReference type="EMBL" id="WUAV01000005">
    <property type="protein sequence ID" value="KAF1752240.1"/>
    <property type="molecule type" value="Genomic_DNA"/>
</dbReference>
<dbReference type="RefSeq" id="XP_053581658.1">
    <property type="nucleotide sequence ID" value="XM_053732745.1"/>
</dbReference>
<comment type="caution">
    <text evidence="1">The sequence shown here is derived from an EMBL/GenBank/DDBJ whole genome shotgun (WGS) entry which is preliminary data.</text>
</comment>
<dbReference type="KEGG" id="crq:GCK72_018794"/>
<accession>A0A6A5GB37</accession>
<gene>
    <name evidence="1" type="ORF">GCK72_018794</name>
</gene>
<name>A0A6A5GB37_CAERE</name>
<sequence length="602" mass="69688">MKSFDIPTEKSSESDSFKLKNSVSTIRSKPNSSVIFNEGTTDCYCKSESSGKNYNFCYVDPQNSSSIGKKFDCVYVNTLERLKVLNYPEPFSFVSELIEIEEDVVFVSTTSDDHYYHSSKSYESVRNYYPTHKYILYGLHLSPGYVAQLPNDTNFEFRQFNTSEYPEYVNHWMEYRFKPLIMAEVLKEFPNVWWIDAHIKMKQPNVIERFFEEIATNRSTEDFSSITSFLNTGHSNFATLFPDLLEYFPSNSLPLLKKSAQVAAGIIHIPRTEKTLQIFKWYVLCALDEKCMNPPGAQVFCKFGPNQWDYFAKCFRFDHRGEDNAVSSVLTSTLFDRKQGKLDCNCKSKQSGKSHDFCYVDPQNSTSIGKKFECASLSILEGLELVENNGPFVDVSTLLHYNPEVVFVSAASDNHITQAIESISSFYKHNPDGKYILYSLGLGKYQIKKIKRNFKNLEVRIFNTTGYPGYVKHWMEYRFKVLILAEVMKEFSNIWWLDANIRVEKGNMTQLLFQEIGELVERKGAKDVSDFFSILWWVLCALDETCMAPPGAQVNCHFSEDRNNVFAHCFRFDQSVLNLLLLNYYQDHNNYLSKLGFLFSRT</sequence>